<protein>
    <submittedName>
        <fullName evidence="4">Gfo/Idh/MocA family oxidoreductase</fullName>
    </submittedName>
</protein>
<dbReference type="InterPro" id="IPR036291">
    <property type="entry name" value="NAD(P)-bd_dom_sf"/>
</dbReference>
<gene>
    <name evidence="4" type="ORF">NK125_14305</name>
</gene>
<dbReference type="Gene3D" id="3.30.360.10">
    <property type="entry name" value="Dihydrodipicolinate Reductase, domain 2"/>
    <property type="match status" value="1"/>
</dbReference>
<dbReference type="Pfam" id="PF22725">
    <property type="entry name" value="GFO_IDH_MocA_C3"/>
    <property type="match status" value="1"/>
</dbReference>
<dbReference type="Proteomes" id="UP001523566">
    <property type="component" value="Unassembled WGS sequence"/>
</dbReference>
<reference evidence="4 5" key="1">
    <citation type="journal article" date="2022" name="Genome Biol. Evol.">
        <title>Host diet, physiology and behaviors set the stage for Lachnospiraceae cladogenesis.</title>
        <authorList>
            <person name="Vera-Ponce De Leon A."/>
            <person name="Schneider M."/>
            <person name="Jahnes B.C."/>
            <person name="Sadowski V."/>
            <person name="Camuy-Velez L.A."/>
            <person name="Duan J."/>
            <person name="Sabree Z.L."/>
        </authorList>
    </citation>
    <scope>NUCLEOTIDE SEQUENCE [LARGE SCALE GENOMIC DNA]</scope>
    <source>
        <strain evidence="4 5">PAL113</strain>
    </source>
</reference>
<dbReference type="PANTHER" id="PTHR43818">
    <property type="entry name" value="BCDNA.GH03377"/>
    <property type="match status" value="1"/>
</dbReference>
<accession>A0ABT1ED30</accession>
<feature type="domain" description="Gfo/Idh/MocA-like oxidoreductase N-terminal" evidence="2">
    <location>
        <begin position="9"/>
        <end position="133"/>
    </location>
</feature>
<dbReference type="InterPro" id="IPR050463">
    <property type="entry name" value="Gfo/Idh/MocA_oxidrdct_glycsds"/>
</dbReference>
<feature type="domain" description="GFO/IDH/MocA-like oxidoreductase" evidence="3">
    <location>
        <begin position="142"/>
        <end position="281"/>
    </location>
</feature>
<dbReference type="Pfam" id="PF01408">
    <property type="entry name" value="GFO_IDH_MocA"/>
    <property type="match status" value="1"/>
</dbReference>
<dbReference type="Gene3D" id="3.40.50.720">
    <property type="entry name" value="NAD(P)-binding Rossmann-like Domain"/>
    <property type="match status" value="1"/>
</dbReference>
<dbReference type="EMBL" id="JAMZFW010000032">
    <property type="protein sequence ID" value="MCP1103571.1"/>
    <property type="molecule type" value="Genomic_DNA"/>
</dbReference>
<dbReference type="SUPFAM" id="SSF51735">
    <property type="entry name" value="NAD(P)-binding Rossmann-fold domains"/>
    <property type="match status" value="1"/>
</dbReference>
<dbReference type="InterPro" id="IPR000683">
    <property type="entry name" value="Gfo/Idh/MocA-like_OxRdtase_N"/>
</dbReference>
<evidence type="ECO:0000259" key="2">
    <source>
        <dbReference type="Pfam" id="PF01408"/>
    </source>
</evidence>
<dbReference type="InterPro" id="IPR055170">
    <property type="entry name" value="GFO_IDH_MocA-like_dom"/>
</dbReference>
<dbReference type="SUPFAM" id="SSF55347">
    <property type="entry name" value="Glyceraldehyde-3-phosphate dehydrogenase-like, C-terminal domain"/>
    <property type="match status" value="1"/>
</dbReference>
<comment type="caution">
    <text evidence="4">The sequence shown here is derived from an EMBL/GenBank/DDBJ whole genome shotgun (WGS) entry which is preliminary data.</text>
</comment>
<evidence type="ECO:0000259" key="3">
    <source>
        <dbReference type="Pfam" id="PF22725"/>
    </source>
</evidence>
<evidence type="ECO:0000256" key="1">
    <source>
        <dbReference type="ARBA" id="ARBA00023002"/>
    </source>
</evidence>
<keyword evidence="5" id="KW-1185">Reference proteome</keyword>
<evidence type="ECO:0000313" key="4">
    <source>
        <dbReference type="EMBL" id="MCP1103571.1"/>
    </source>
</evidence>
<evidence type="ECO:0000313" key="5">
    <source>
        <dbReference type="Proteomes" id="UP001523566"/>
    </source>
</evidence>
<dbReference type="PANTHER" id="PTHR43818:SF11">
    <property type="entry name" value="BCDNA.GH03377"/>
    <property type="match status" value="1"/>
</dbReference>
<keyword evidence="1" id="KW-0560">Oxidoreductase</keyword>
<name>A0ABT1ED30_9FIRM</name>
<organism evidence="4 5">
    <name type="scientific">Aequitasia blattaphilus</name>
    <dbReference type="NCBI Taxonomy" id="2949332"/>
    <lineage>
        <taxon>Bacteria</taxon>
        <taxon>Bacillati</taxon>
        <taxon>Bacillota</taxon>
        <taxon>Clostridia</taxon>
        <taxon>Lachnospirales</taxon>
        <taxon>Lachnospiraceae</taxon>
        <taxon>Aequitasia</taxon>
    </lineage>
</organism>
<sequence>MDRKMKKVGVGLIGAGVIAKFHMQGYNSVFENYGDVKPRFVIVADPKLERAEILKESYGFEKASTDWEDVIHNPEVELVLITTPNYLHAEMAIAAAKAGKHIMCEKPMSMNLEEGQAMVDAVKEAGVISQVDFVYRKCPTIVEAKKMIDNGTIGDIVTFRGWFDCAYMADPATPMMWREYKKFAGTGSMGDLVAHVISLSDFLLNDQVGGIDEVNCFSDIVYKEREDMFDSSKKAEVDTNDVDYTIVRYKNGRTGVLYSSRVAVGHDSRLGFEVVGSKGTIKFALNRMNELEIFIEDGDEISRGFKTLAPNPNHGEFRHFCTYGDDGISYPNVMGIQAHSMLAAVADKKPLDIDIAYGLEVDRIMVAMQESASTKKAVKVSDMQ</sequence>
<proteinExistence type="predicted"/>